<dbReference type="OrthoDB" id="1716816at2759"/>
<evidence type="ECO:0000313" key="7">
    <source>
        <dbReference type="EMBL" id="GLB41636.1"/>
    </source>
</evidence>
<dbReference type="GO" id="GO:0016709">
    <property type="term" value="F:oxidoreductase activity, acting on paired donors, with incorporation or reduction of molecular oxygen, NAD(P)H as one donor, and incorporation of one atom of oxygen"/>
    <property type="evidence" value="ECO:0007669"/>
    <property type="project" value="UniProtKB-ARBA"/>
</dbReference>
<keyword evidence="8" id="KW-1185">Reference proteome</keyword>
<dbReference type="InterPro" id="IPR002938">
    <property type="entry name" value="FAD-bd"/>
</dbReference>
<feature type="domain" description="Phenol hydroxylase-like C-terminal dimerisation" evidence="6">
    <location>
        <begin position="426"/>
        <end position="607"/>
    </location>
</feature>
<evidence type="ECO:0000256" key="2">
    <source>
        <dbReference type="ARBA" id="ARBA00022630"/>
    </source>
</evidence>
<dbReference type="Gene3D" id="3.30.9.10">
    <property type="entry name" value="D-Amino Acid Oxidase, subunit A, domain 2"/>
    <property type="match status" value="1"/>
</dbReference>
<dbReference type="PANTHER" id="PTHR43004">
    <property type="entry name" value="TRK SYSTEM POTASSIUM UPTAKE PROTEIN"/>
    <property type="match status" value="1"/>
</dbReference>
<dbReference type="InterPro" id="IPR038220">
    <property type="entry name" value="PHOX_C_sf"/>
</dbReference>
<evidence type="ECO:0000259" key="6">
    <source>
        <dbReference type="Pfam" id="PF07976"/>
    </source>
</evidence>
<gene>
    <name evidence="7" type="ORF">LshimejAT787_1002360</name>
</gene>
<evidence type="ECO:0000259" key="5">
    <source>
        <dbReference type="Pfam" id="PF01494"/>
    </source>
</evidence>
<dbReference type="Pfam" id="PF07976">
    <property type="entry name" value="Phe_hydrox_dim"/>
    <property type="match status" value="1"/>
</dbReference>
<dbReference type="EMBL" id="BRPK01000010">
    <property type="protein sequence ID" value="GLB41636.1"/>
    <property type="molecule type" value="Genomic_DNA"/>
</dbReference>
<dbReference type="InterPro" id="IPR050641">
    <property type="entry name" value="RIFMO-like"/>
</dbReference>
<dbReference type="SUPFAM" id="SSF54373">
    <property type="entry name" value="FAD-linked reductases, C-terminal domain"/>
    <property type="match status" value="1"/>
</dbReference>
<dbReference type="InterPro" id="IPR036188">
    <property type="entry name" value="FAD/NAD-bd_sf"/>
</dbReference>
<sequence length="608" mass="67828">MPTSTTTTSEVDVLIIGAGPAGLMACNALAKAGINVRIVDKRPQKIGCGHADGFQPRTMEVLQSYGLCERLLREANQMHLAAFYNPNPVTGGIELTDRTPDIPEPSARYPFEALLHQGALEDIFIDSMKESGVEVCRPIMPVSIQIVETEKDLTDLDAHPVRVVLKRLDSLEGQTDTEVVRAKYVIGADGAHSWVRRSFNIEMEGEQTDYVWGVVDMIPDTDLPDIRNKCAIHSNHGSCMLIPREGDKVRLYIQVGSRDALDPTSGRLDKDQMNPEKLLNIARKAFAPYYLNTPKDIEWWTMYRIGQRVAARFAVDNRVFIAGDACHTHSPKAGQGMNASMNDTHNLAWKLVHVIRGWADPSIMTTYELERRKYAQDLIAFDKQFARMFSGKIKTAGNEDGDVSVEEFTRSLELFSGISSGIGIIYQQSAIVDTRHQSVAKNLIIGKRLPPQLLVRAADHRPFELQDLVPSDTRFKVLVFTGDIYEPIQKDRLAKLAVKMGANDAFLKRYSPGGDIFAAFDILAITMKKEEKMVVRHTDLPDLFRTHWSKVFIDTKPLRGMLGGDAYSNFGIEATGAVVIVRPDGYVGMVAPFERIGHINAYFAQFSK</sequence>
<dbReference type="CDD" id="cd02979">
    <property type="entry name" value="PHOX_C"/>
    <property type="match status" value="1"/>
</dbReference>
<reference evidence="7" key="1">
    <citation type="submission" date="2022-07" db="EMBL/GenBank/DDBJ databases">
        <title>The genome of Lyophyllum shimeji provides insight into the initial evolution of ectomycorrhizal fungal genome.</title>
        <authorList>
            <person name="Kobayashi Y."/>
            <person name="Shibata T."/>
            <person name="Hirakawa H."/>
            <person name="Shigenobu S."/>
            <person name="Nishiyama T."/>
            <person name="Yamada A."/>
            <person name="Hasebe M."/>
            <person name="Kawaguchi M."/>
        </authorList>
    </citation>
    <scope>NUCLEOTIDE SEQUENCE</scope>
    <source>
        <strain evidence="7">AT787</strain>
    </source>
</reference>
<protein>
    <submittedName>
        <fullName evidence="7">Phenol hydroxylase, C-terminal dimerisation domain</fullName>
    </submittedName>
</protein>
<evidence type="ECO:0000256" key="4">
    <source>
        <dbReference type="ARBA" id="ARBA00023002"/>
    </source>
</evidence>
<name>A0A9P3USY0_LYOSH</name>
<feature type="domain" description="FAD-binding" evidence="5">
    <location>
        <begin position="10"/>
        <end position="381"/>
    </location>
</feature>
<dbReference type="PANTHER" id="PTHR43004:SF20">
    <property type="entry name" value="2-MONOOXYGENASE, PUTATIVE (AFU_ORTHOLOGUE AFUA_1G13660)-RELATED"/>
    <property type="match status" value="1"/>
</dbReference>
<dbReference type="Gene3D" id="3.50.50.60">
    <property type="entry name" value="FAD/NAD(P)-binding domain"/>
    <property type="match status" value="1"/>
</dbReference>
<accession>A0A9P3USY0</accession>
<dbReference type="SUPFAM" id="SSF51905">
    <property type="entry name" value="FAD/NAD(P)-binding domain"/>
    <property type="match status" value="1"/>
</dbReference>
<dbReference type="Pfam" id="PF01494">
    <property type="entry name" value="FAD_binding_3"/>
    <property type="match status" value="1"/>
</dbReference>
<dbReference type="InterPro" id="IPR036249">
    <property type="entry name" value="Thioredoxin-like_sf"/>
</dbReference>
<keyword evidence="2" id="KW-0285">Flavoprotein</keyword>
<dbReference type="AlphaFoldDB" id="A0A9P3USY0"/>
<dbReference type="SUPFAM" id="SSF52833">
    <property type="entry name" value="Thioredoxin-like"/>
    <property type="match status" value="1"/>
</dbReference>
<evidence type="ECO:0000256" key="3">
    <source>
        <dbReference type="ARBA" id="ARBA00022827"/>
    </source>
</evidence>
<proteinExistence type="inferred from homology"/>
<dbReference type="Gene3D" id="3.40.30.20">
    <property type="match status" value="1"/>
</dbReference>
<evidence type="ECO:0000256" key="1">
    <source>
        <dbReference type="ARBA" id="ARBA00007801"/>
    </source>
</evidence>
<comment type="similarity">
    <text evidence="1">Belongs to the PheA/TfdB FAD monooxygenase family.</text>
</comment>
<dbReference type="PRINTS" id="PR00420">
    <property type="entry name" value="RNGMNOXGNASE"/>
</dbReference>
<keyword evidence="4" id="KW-0560">Oxidoreductase</keyword>
<evidence type="ECO:0000313" key="8">
    <source>
        <dbReference type="Proteomes" id="UP001063166"/>
    </source>
</evidence>
<keyword evidence="3" id="KW-0274">FAD</keyword>
<comment type="caution">
    <text evidence="7">The sequence shown here is derived from an EMBL/GenBank/DDBJ whole genome shotgun (WGS) entry which is preliminary data.</text>
</comment>
<dbReference type="GO" id="GO:0071949">
    <property type="term" value="F:FAD binding"/>
    <property type="evidence" value="ECO:0007669"/>
    <property type="project" value="InterPro"/>
</dbReference>
<dbReference type="InterPro" id="IPR012941">
    <property type="entry name" value="Phe_hydrox_C_dim_dom"/>
</dbReference>
<dbReference type="Proteomes" id="UP001063166">
    <property type="component" value="Unassembled WGS sequence"/>
</dbReference>
<organism evidence="7 8">
    <name type="scientific">Lyophyllum shimeji</name>
    <name type="common">Hon-shimeji</name>
    <name type="synonym">Tricholoma shimeji</name>
    <dbReference type="NCBI Taxonomy" id="47721"/>
    <lineage>
        <taxon>Eukaryota</taxon>
        <taxon>Fungi</taxon>
        <taxon>Dikarya</taxon>
        <taxon>Basidiomycota</taxon>
        <taxon>Agaricomycotina</taxon>
        <taxon>Agaricomycetes</taxon>
        <taxon>Agaricomycetidae</taxon>
        <taxon>Agaricales</taxon>
        <taxon>Tricholomatineae</taxon>
        <taxon>Lyophyllaceae</taxon>
        <taxon>Lyophyllum</taxon>
    </lineage>
</organism>